<reference evidence="2" key="1">
    <citation type="submission" date="2021-02" db="EMBL/GenBank/DDBJ databases">
        <authorList>
            <person name="Dougan E. K."/>
            <person name="Rhodes N."/>
            <person name="Thang M."/>
            <person name="Chan C."/>
        </authorList>
    </citation>
    <scope>NUCLEOTIDE SEQUENCE</scope>
</reference>
<feature type="region of interest" description="Disordered" evidence="1">
    <location>
        <begin position="67"/>
        <end position="113"/>
    </location>
</feature>
<evidence type="ECO:0000313" key="3">
    <source>
        <dbReference type="Proteomes" id="UP000649617"/>
    </source>
</evidence>
<comment type="caution">
    <text evidence="2">The sequence shown here is derived from an EMBL/GenBank/DDBJ whole genome shotgun (WGS) entry which is preliminary data.</text>
</comment>
<sequence>MATDRRFEVKMSVPDGATPGTLLDVPVRGGSEKVRIRVPEGCGGGSVLVLSQAEGSSEWDLKVEEAKPPLQDAGATSDVARSSTGVQLPQEESPKPELSEQPVAYTVRPTHFA</sequence>
<organism evidence="2 3">
    <name type="scientific">Symbiodinium pilosum</name>
    <name type="common">Dinoflagellate</name>
    <dbReference type="NCBI Taxonomy" id="2952"/>
    <lineage>
        <taxon>Eukaryota</taxon>
        <taxon>Sar</taxon>
        <taxon>Alveolata</taxon>
        <taxon>Dinophyceae</taxon>
        <taxon>Suessiales</taxon>
        <taxon>Symbiodiniaceae</taxon>
        <taxon>Symbiodinium</taxon>
    </lineage>
</organism>
<protein>
    <submittedName>
        <fullName evidence="2">Uncharacterized protein</fullName>
    </submittedName>
</protein>
<accession>A0A812MK65</accession>
<gene>
    <name evidence="2" type="ORF">SPIL2461_LOCUS6006</name>
</gene>
<dbReference type="EMBL" id="CAJNIZ010008813">
    <property type="protein sequence ID" value="CAE7272232.1"/>
    <property type="molecule type" value="Genomic_DNA"/>
</dbReference>
<keyword evidence="3" id="KW-1185">Reference proteome</keyword>
<dbReference type="Proteomes" id="UP000649617">
    <property type="component" value="Unassembled WGS sequence"/>
</dbReference>
<dbReference type="OrthoDB" id="425008at2759"/>
<evidence type="ECO:0000313" key="2">
    <source>
        <dbReference type="EMBL" id="CAE7272232.1"/>
    </source>
</evidence>
<proteinExistence type="predicted"/>
<name>A0A812MK65_SYMPI</name>
<feature type="region of interest" description="Disordered" evidence="1">
    <location>
        <begin position="1"/>
        <end position="26"/>
    </location>
</feature>
<evidence type="ECO:0000256" key="1">
    <source>
        <dbReference type="SAM" id="MobiDB-lite"/>
    </source>
</evidence>
<dbReference type="AlphaFoldDB" id="A0A812MK65"/>